<dbReference type="InterPro" id="IPR009959">
    <property type="entry name" value="Cyclase_SnoaL-like"/>
</dbReference>
<dbReference type="InterPro" id="IPR032710">
    <property type="entry name" value="NTF2-like_dom_sf"/>
</dbReference>
<dbReference type="PANTHER" id="PTHR38436:SF1">
    <property type="entry name" value="ESTER CYCLASE"/>
    <property type="match status" value="1"/>
</dbReference>
<dbReference type="GO" id="GO:0030638">
    <property type="term" value="P:polyketide metabolic process"/>
    <property type="evidence" value="ECO:0007669"/>
    <property type="project" value="InterPro"/>
</dbReference>
<accession>A0A4S4FQ59</accession>
<sequence>MAIATTSARDTNLEAQQRLGELLTARDIDSLDEIFATDVVDHDPAPGQPDGVAGIKEFWTTFLSAFPDATMTPQVVSADDEHVTVVLDVEGTHTGEFQGIAPSGKRIKVRGIQVGRFADGKLVERWGATDEAGILTQIGAA</sequence>
<reference evidence="1 2" key="1">
    <citation type="submission" date="2019-04" db="EMBL/GenBank/DDBJ databases">
        <authorList>
            <person name="Jiang L."/>
        </authorList>
    </citation>
    <scope>NUCLEOTIDE SEQUENCE [LARGE SCALE GENOMIC DNA]</scope>
    <source>
        <strain evidence="1 2">YIM 131853</strain>
    </source>
</reference>
<dbReference type="SUPFAM" id="SSF54427">
    <property type="entry name" value="NTF2-like"/>
    <property type="match status" value="1"/>
</dbReference>
<evidence type="ECO:0000313" key="1">
    <source>
        <dbReference type="EMBL" id="THG31745.1"/>
    </source>
</evidence>
<evidence type="ECO:0000313" key="2">
    <source>
        <dbReference type="Proteomes" id="UP000309133"/>
    </source>
</evidence>
<dbReference type="EMBL" id="SSSM01000003">
    <property type="protein sequence ID" value="THG31745.1"/>
    <property type="molecule type" value="Genomic_DNA"/>
</dbReference>
<dbReference type="AlphaFoldDB" id="A0A4S4FQ59"/>
<dbReference type="Proteomes" id="UP000309133">
    <property type="component" value="Unassembled WGS sequence"/>
</dbReference>
<dbReference type="RefSeq" id="WP_136426865.1">
    <property type="nucleotide sequence ID" value="NZ_SSSM01000003.1"/>
</dbReference>
<proteinExistence type="predicted"/>
<organism evidence="1 2">
    <name type="scientific">Naasia lichenicola</name>
    <dbReference type="NCBI Taxonomy" id="2565933"/>
    <lineage>
        <taxon>Bacteria</taxon>
        <taxon>Bacillati</taxon>
        <taxon>Actinomycetota</taxon>
        <taxon>Actinomycetes</taxon>
        <taxon>Micrococcales</taxon>
        <taxon>Microbacteriaceae</taxon>
        <taxon>Naasia</taxon>
    </lineage>
</organism>
<protein>
    <submittedName>
        <fullName evidence="1">Ester cyclase</fullName>
    </submittedName>
</protein>
<comment type="caution">
    <text evidence="1">The sequence shown here is derived from an EMBL/GenBank/DDBJ whole genome shotgun (WGS) entry which is preliminary data.</text>
</comment>
<gene>
    <name evidence="1" type="ORF">E6C64_06705</name>
</gene>
<dbReference type="OrthoDB" id="9182871at2"/>
<dbReference type="Gene3D" id="3.10.450.50">
    <property type="match status" value="1"/>
</dbReference>
<dbReference type="Pfam" id="PF07366">
    <property type="entry name" value="SnoaL"/>
    <property type="match status" value="1"/>
</dbReference>
<dbReference type="PANTHER" id="PTHR38436">
    <property type="entry name" value="POLYKETIDE CYCLASE SNOAL-LIKE DOMAIN"/>
    <property type="match status" value="1"/>
</dbReference>
<keyword evidence="2" id="KW-1185">Reference proteome</keyword>
<name>A0A4S4FQ59_9MICO</name>